<dbReference type="Pfam" id="PF02424">
    <property type="entry name" value="ApbE"/>
    <property type="match status" value="1"/>
</dbReference>
<evidence type="ECO:0000256" key="11">
    <source>
        <dbReference type="PIRSR" id="PIRSR006268-2"/>
    </source>
</evidence>
<dbReference type="PIRSF" id="PIRSF006268">
    <property type="entry name" value="ApbE"/>
    <property type="match status" value="1"/>
</dbReference>
<dbReference type="GO" id="GO:0016740">
    <property type="term" value="F:transferase activity"/>
    <property type="evidence" value="ECO:0007669"/>
    <property type="project" value="UniProtKB-UniRule"/>
</dbReference>
<dbReference type="RefSeq" id="WP_126112284.1">
    <property type="nucleotide sequence ID" value="NZ_CP034465.1"/>
</dbReference>
<accession>A0A3S9HE82</accession>
<evidence type="ECO:0000256" key="6">
    <source>
        <dbReference type="ARBA" id="ARBA00022827"/>
    </source>
</evidence>
<organism evidence="12 13">
    <name type="scientific">Jeotgalibaca ciconiae</name>
    <dbReference type="NCBI Taxonomy" id="2496265"/>
    <lineage>
        <taxon>Bacteria</taxon>
        <taxon>Bacillati</taxon>
        <taxon>Bacillota</taxon>
        <taxon>Bacilli</taxon>
        <taxon>Lactobacillales</taxon>
        <taxon>Carnobacteriaceae</taxon>
        <taxon>Jeotgalibaca</taxon>
    </lineage>
</organism>
<dbReference type="GO" id="GO:0046872">
    <property type="term" value="F:metal ion binding"/>
    <property type="evidence" value="ECO:0007669"/>
    <property type="project" value="UniProtKB-UniRule"/>
</dbReference>
<comment type="catalytic activity">
    <reaction evidence="9 10">
        <text>L-threonyl-[protein] + FAD = FMN-L-threonyl-[protein] + AMP + H(+)</text>
        <dbReference type="Rhea" id="RHEA:36847"/>
        <dbReference type="Rhea" id="RHEA-COMP:11060"/>
        <dbReference type="Rhea" id="RHEA-COMP:11061"/>
        <dbReference type="ChEBI" id="CHEBI:15378"/>
        <dbReference type="ChEBI" id="CHEBI:30013"/>
        <dbReference type="ChEBI" id="CHEBI:57692"/>
        <dbReference type="ChEBI" id="CHEBI:74257"/>
        <dbReference type="ChEBI" id="CHEBI:456215"/>
        <dbReference type="EC" id="2.7.1.180"/>
    </reaction>
</comment>
<proteinExistence type="inferred from homology"/>
<evidence type="ECO:0000256" key="10">
    <source>
        <dbReference type="PIRNR" id="PIRNR006268"/>
    </source>
</evidence>
<sequence>MGTVIDLLIEHDTADLILAELVRRLKIYEHRFSANSSDSELMEINKNAGVRPIVVHPELYQLIKVGKYHSCSPNSNLNIAIGPLVQTWRIGFTDAKVPSADKIDQLLKITNPQNIILNEEEQSVFLKQQGMLIDLGSLAKGYIADLIIHYLKGKGVTSALINLGGNIVGLGPFHNPKKDYWKIGIQNPTLSRNQYVTALRICNQSVVTSGIYERSLEKEGQTYHHILNPHTGYPVETDVASLTIQSKYSLDGEIWTTRLYGKSSAEILDCLNQLEGIDGLLITKSGQVLYSNGLEETMIQNKQVS</sequence>
<dbReference type="EC" id="2.7.1.180" evidence="1 10"/>
<comment type="cofactor">
    <cofactor evidence="11">
        <name>Mg(2+)</name>
        <dbReference type="ChEBI" id="CHEBI:18420"/>
    </cofactor>
    <cofactor evidence="11">
        <name>Mn(2+)</name>
        <dbReference type="ChEBI" id="CHEBI:29035"/>
    </cofactor>
    <text evidence="11">Magnesium. Can also use manganese.</text>
</comment>
<feature type="binding site" evidence="11">
    <location>
        <position position="137"/>
    </location>
    <ligand>
        <name>Mg(2+)</name>
        <dbReference type="ChEBI" id="CHEBI:18420"/>
    </ligand>
</feature>
<dbReference type="InterPro" id="IPR024932">
    <property type="entry name" value="ApbE"/>
</dbReference>
<evidence type="ECO:0000256" key="1">
    <source>
        <dbReference type="ARBA" id="ARBA00011955"/>
    </source>
</evidence>
<keyword evidence="5 10" id="KW-0479">Metal-binding</keyword>
<evidence type="ECO:0000256" key="5">
    <source>
        <dbReference type="ARBA" id="ARBA00022723"/>
    </source>
</evidence>
<evidence type="ECO:0000256" key="7">
    <source>
        <dbReference type="ARBA" id="ARBA00022842"/>
    </source>
</evidence>
<keyword evidence="4 10" id="KW-0808">Transferase</keyword>
<dbReference type="InterPro" id="IPR003374">
    <property type="entry name" value="ApbE-like_sf"/>
</dbReference>
<evidence type="ECO:0000256" key="4">
    <source>
        <dbReference type="ARBA" id="ARBA00022679"/>
    </source>
</evidence>
<feature type="binding site" evidence="11">
    <location>
        <position position="257"/>
    </location>
    <ligand>
        <name>Mg(2+)</name>
        <dbReference type="ChEBI" id="CHEBI:18420"/>
    </ligand>
</feature>
<evidence type="ECO:0000256" key="9">
    <source>
        <dbReference type="ARBA" id="ARBA00048540"/>
    </source>
</evidence>
<keyword evidence="3 10" id="KW-0285">Flavoprotein</keyword>
<evidence type="ECO:0000313" key="13">
    <source>
        <dbReference type="Proteomes" id="UP000273326"/>
    </source>
</evidence>
<keyword evidence="13" id="KW-1185">Reference proteome</keyword>
<dbReference type="AlphaFoldDB" id="A0A3S9HE82"/>
<dbReference type="PANTHER" id="PTHR30040:SF2">
    <property type="entry name" value="FAD:PROTEIN FMN TRANSFERASE"/>
    <property type="match status" value="1"/>
</dbReference>
<evidence type="ECO:0000256" key="3">
    <source>
        <dbReference type="ARBA" id="ARBA00022630"/>
    </source>
</evidence>
<dbReference type="PANTHER" id="PTHR30040">
    <property type="entry name" value="THIAMINE BIOSYNTHESIS LIPOPROTEIN APBE"/>
    <property type="match status" value="1"/>
</dbReference>
<dbReference type="EMBL" id="CP034465">
    <property type="protein sequence ID" value="AZP05685.1"/>
    <property type="molecule type" value="Genomic_DNA"/>
</dbReference>
<name>A0A3S9HE82_9LACT</name>
<reference evidence="13" key="1">
    <citation type="submission" date="2018-12" db="EMBL/GenBank/DDBJ databases">
        <title>Complete genome sequencing of Jeotgalibaca sp. H21T32.</title>
        <authorList>
            <person name="Bae J.-W."/>
            <person name="Lee S.-Y."/>
        </authorList>
    </citation>
    <scope>NUCLEOTIDE SEQUENCE [LARGE SCALE GENOMIC DNA]</scope>
    <source>
        <strain evidence="13">H21T32</strain>
    </source>
</reference>
<dbReference type="KEGG" id="jeh:EJN90_04680"/>
<dbReference type="SUPFAM" id="SSF143631">
    <property type="entry name" value="ApbE-like"/>
    <property type="match status" value="1"/>
</dbReference>
<gene>
    <name evidence="12" type="ORF">EJN90_04680</name>
</gene>
<keyword evidence="6 10" id="KW-0274">FAD</keyword>
<keyword evidence="7 10" id="KW-0460">Magnesium</keyword>
<dbReference type="Proteomes" id="UP000273326">
    <property type="component" value="Chromosome"/>
</dbReference>
<evidence type="ECO:0000256" key="8">
    <source>
        <dbReference type="ARBA" id="ARBA00031306"/>
    </source>
</evidence>
<dbReference type="OrthoDB" id="9778595at2"/>
<dbReference type="Gene3D" id="3.10.520.10">
    <property type="entry name" value="ApbE-like domains"/>
    <property type="match status" value="1"/>
</dbReference>
<comment type="similarity">
    <text evidence="10">Belongs to the ApbE family.</text>
</comment>
<evidence type="ECO:0000256" key="2">
    <source>
        <dbReference type="ARBA" id="ARBA00016337"/>
    </source>
</evidence>
<evidence type="ECO:0000313" key="12">
    <source>
        <dbReference type="EMBL" id="AZP05685.1"/>
    </source>
</evidence>
<protein>
    <recommendedName>
        <fullName evidence="2 10">FAD:protein FMN transferase</fullName>
        <ecNumber evidence="1 10">2.7.1.180</ecNumber>
    </recommendedName>
    <alternativeName>
        <fullName evidence="8 10">Flavin transferase</fullName>
    </alternativeName>
</protein>